<comment type="caution">
    <text evidence="1">The sequence shown here is derived from an EMBL/GenBank/DDBJ whole genome shotgun (WGS) entry which is preliminary data.</text>
</comment>
<evidence type="ECO:0008006" key="3">
    <source>
        <dbReference type="Google" id="ProtNLM"/>
    </source>
</evidence>
<dbReference type="Proteomes" id="UP001295794">
    <property type="component" value="Unassembled WGS sequence"/>
</dbReference>
<protein>
    <recommendedName>
        <fullName evidence="3">Transposase</fullName>
    </recommendedName>
</protein>
<gene>
    <name evidence="1" type="ORF">MYCIT1_LOCUS18996</name>
</gene>
<proteinExistence type="predicted"/>
<evidence type="ECO:0000313" key="2">
    <source>
        <dbReference type="Proteomes" id="UP001295794"/>
    </source>
</evidence>
<sequence>MFLDELKADLEEACGSQASESTIWHSLQRSGYTMKKITRVAAERSAEKHAQYMNNIGMNYRPNQLVFVDESSCNQWTSYHRRAWALKGKRATRKAFFVHGKRCVLQCSMSSQFDPISVPGIQCCQRFHSMAFSS</sequence>
<evidence type="ECO:0000313" key="1">
    <source>
        <dbReference type="EMBL" id="CAK5272963.1"/>
    </source>
</evidence>
<dbReference type="PANTHER" id="PTHR46564">
    <property type="entry name" value="TRANSPOSASE"/>
    <property type="match status" value="1"/>
</dbReference>
<dbReference type="PANTHER" id="PTHR46564:SF1">
    <property type="entry name" value="TRANSPOSASE"/>
    <property type="match status" value="1"/>
</dbReference>
<organism evidence="1 2">
    <name type="scientific">Mycena citricolor</name>
    <dbReference type="NCBI Taxonomy" id="2018698"/>
    <lineage>
        <taxon>Eukaryota</taxon>
        <taxon>Fungi</taxon>
        <taxon>Dikarya</taxon>
        <taxon>Basidiomycota</taxon>
        <taxon>Agaricomycotina</taxon>
        <taxon>Agaricomycetes</taxon>
        <taxon>Agaricomycetidae</taxon>
        <taxon>Agaricales</taxon>
        <taxon>Marasmiineae</taxon>
        <taxon>Mycenaceae</taxon>
        <taxon>Mycena</taxon>
    </lineage>
</organism>
<dbReference type="EMBL" id="CAVNYO010000190">
    <property type="protein sequence ID" value="CAK5272963.1"/>
    <property type="molecule type" value="Genomic_DNA"/>
</dbReference>
<accession>A0AAD2Q3S9</accession>
<name>A0AAD2Q3S9_9AGAR</name>
<keyword evidence="2" id="KW-1185">Reference proteome</keyword>
<reference evidence="1" key="1">
    <citation type="submission" date="2023-11" db="EMBL/GenBank/DDBJ databases">
        <authorList>
            <person name="De Vega J J."/>
            <person name="De Vega J J."/>
        </authorList>
    </citation>
    <scope>NUCLEOTIDE SEQUENCE</scope>
</reference>
<dbReference type="AlphaFoldDB" id="A0AAD2Q3S9"/>